<evidence type="ECO:0000256" key="4">
    <source>
        <dbReference type="ARBA" id="ARBA00022432"/>
    </source>
</evidence>
<keyword evidence="4" id="KW-0312">Gluconeogenesis</keyword>
<name>A0ABM7VIG1_9BACT</name>
<keyword evidence="9" id="KW-1185">Reference proteome</keyword>
<evidence type="ECO:0000256" key="3">
    <source>
        <dbReference type="ARBA" id="ARBA00011952"/>
    </source>
</evidence>
<evidence type="ECO:0000256" key="6">
    <source>
        <dbReference type="ARBA" id="ARBA00029321"/>
    </source>
</evidence>
<comment type="similarity">
    <text evidence="2">Belongs to the archaeal-type GPI family.</text>
</comment>
<evidence type="ECO:0000313" key="9">
    <source>
        <dbReference type="Proteomes" id="UP001354989"/>
    </source>
</evidence>
<comment type="catalytic activity">
    <reaction evidence="6">
        <text>alpha-D-glucose 6-phosphate = beta-D-fructose 6-phosphate</text>
        <dbReference type="Rhea" id="RHEA:11816"/>
        <dbReference type="ChEBI" id="CHEBI:57634"/>
        <dbReference type="ChEBI" id="CHEBI:58225"/>
        <dbReference type="EC" id="5.3.1.9"/>
    </reaction>
</comment>
<reference evidence="8 9" key="1">
    <citation type="submission" date="2021-12" db="EMBL/GenBank/DDBJ databases">
        <title>Genome sequencing of bacteria with rrn-lacking chromosome and rrn-plasmid.</title>
        <authorList>
            <person name="Anda M."/>
            <person name="Iwasaki W."/>
        </authorList>
    </citation>
    <scope>NUCLEOTIDE SEQUENCE [LARGE SCALE GENOMIC DNA]</scope>
    <source>
        <strain evidence="8 9">NBRC 101262</strain>
        <plasmid evidence="8 9">pPP1</plasmid>
    </source>
</reference>
<dbReference type="Gene3D" id="2.60.120.10">
    <property type="entry name" value="Jelly Rolls"/>
    <property type="match status" value="1"/>
</dbReference>
<comment type="pathway">
    <text evidence="1">Carbohydrate degradation; glycolysis; D-glyceraldehyde 3-phosphate and glycerone phosphate from D-glucose: step 2/4.</text>
</comment>
<sequence length="267" mass="30153">MKTAVSTFDNGLDIQPADMVTGFTYGDGYFGPTVEHRKLDAIRPSLRQPDCEGPEIVYSIAMDVGKNHHLPLLKEMHLLYGAVTYAAGQLGEEPIRSQGHIHKKSAYANGWSTPEVYEIWQGEAVIYMQETAKDQPGRCFAVHAKAGEVVIVPPSWAHATISADPSTPLTFGAWCDRDYGFDYEDVRAHHGLSYFPLVDAENKGLKWVANPHYEPSNLIIKKSPRNYTEFGIDPSKSIYQQFEEQPDRFEFVPRPDLYAEKWVNFEP</sequence>
<feature type="domain" description="Glucose-6-phosphate isomerase prokaryote" evidence="7">
    <location>
        <begin position="55"/>
        <end position="199"/>
    </location>
</feature>
<dbReference type="InterPro" id="IPR011051">
    <property type="entry name" value="RmlC_Cupin_sf"/>
</dbReference>
<keyword evidence="5" id="KW-0324">Glycolysis</keyword>
<evidence type="ECO:0000256" key="5">
    <source>
        <dbReference type="ARBA" id="ARBA00023152"/>
    </source>
</evidence>
<dbReference type="EC" id="5.3.1.9" evidence="3"/>
<keyword evidence="8" id="KW-0614">Plasmid</keyword>
<organism evidence="8 9">
    <name type="scientific">Persicobacter psychrovividus</name>
    <dbReference type="NCBI Taxonomy" id="387638"/>
    <lineage>
        <taxon>Bacteria</taxon>
        <taxon>Pseudomonadati</taxon>
        <taxon>Bacteroidota</taxon>
        <taxon>Cytophagia</taxon>
        <taxon>Cytophagales</taxon>
        <taxon>Persicobacteraceae</taxon>
        <taxon>Persicobacter</taxon>
    </lineage>
</organism>
<evidence type="ECO:0000256" key="1">
    <source>
        <dbReference type="ARBA" id="ARBA00004926"/>
    </source>
</evidence>
<geneLocation type="plasmid" evidence="8 9">
    <name>pPP1</name>
</geneLocation>
<dbReference type="Pfam" id="PF06560">
    <property type="entry name" value="GPI"/>
    <property type="match status" value="1"/>
</dbReference>
<proteinExistence type="inferred from homology"/>
<protein>
    <recommendedName>
        <fullName evidence="3">glucose-6-phosphate isomerase</fullName>
        <ecNumber evidence="3">5.3.1.9</ecNumber>
    </recommendedName>
</protein>
<dbReference type="RefSeq" id="WP_338398401.1">
    <property type="nucleotide sequence ID" value="NZ_AP025293.1"/>
</dbReference>
<evidence type="ECO:0000259" key="7">
    <source>
        <dbReference type="Pfam" id="PF06560"/>
    </source>
</evidence>
<dbReference type="InterPro" id="IPR010551">
    <property type="entry name" value="G6P_isomerase_prok"/>
</dbReference>
<dbReference type="InterPro" id="IPR014710">
    <property type="entry name" value="RmlC-like_jellyroll"/>
</dbReference>
<evidence type="ECO:0000256" key="2">
    <source>
        <dbReference type="ARBA" id="ARBA00006542"/>
    </source>
</evidence>
<gene>
    <name evidence="8" type="ORF">PEPS_28400</name>
</gene>
<dbReference type="EMBL" id="AP025293">
    <property type="protein sequence ID" value="BDD00560.1"/>
    <property type="molecule type" value="Genomic_DNA"/>
</dbReference>
<dbReference type="Proteomes" id="UP001354989">
    <property type="component" value="Plasmid pPP1"/>
</dbReference>
<evidence type="ECO:0000313" key="8">
    <source>
        <dbReference type="EMBL" id="BDD00560.1"/>
    </source>
</evidence>
<accession>A0ABM7VIG1</accession>
<dbReference type="SUPFAM" id="SSF51182">
    <property type="entry name" value="RmlC-like cupins"/>
    <property type="match status" value="1"/>
</dbReference>